<dbReference type="CDD" id="cd05009">
    <property type="entry name" value="SIS_GlmS_GlmD_2"/>
    <property type="match status" value="1"/>
</dbReference>
<dbReference type="GO" id="GO:0006047">
    <property type="term" value="P:UDP-N-acetylglucosamine metabolic process"/>
    <property type="evidence" value="ECO:0007669"/>
    <property type="project" value="TreeGrafter"/>
</dbReference>
<dbReference type="InterPro" id="IPR047084">
    <property type="entry name" value="GFAT_N"/>
</dbReference>
<dbReference type="Proteomes" id="UP000730161">
    <property type="component" value="Unassembled WGS sequence"/>
</dbReference>
<dbReference type="InterPro" id="IPR017932">
    <property type="entry name" value="GATase_2_dom"/>
</dbReference>
<evidence type="ECO:0000256" key="7">
    <source>
        <dbReference type="ARBA" id="ARBA00022962"/>
    </source>
</evidence>
<dbReference type="RefSeq" id="WP_211531761.1">
    <property type="nucleotide sequence ID" value="NZ_JWHL01000032.1"/>
</dbReference>
<evidence type="ECO:0000256" key="2">
    <source>
        <dbReference type="ARBA" id="ARBA00012916"/>
    </source>
</evidence>
<organism evidence="12 13">
    <name type="scientific">Methanocalculus chunghsingensis</name>
    <dbReference type="NCBI Taxonomy" id="156457"/>
    <lineage>
        <taxon>Archaea</taxon>
        <taxon>Methanobacteriati</taxon>
        <taxon>Methanobacteriota</taxon>
        <taxon>Stenosarchaea group</taxon>
        <taxon>Methanomicrobia</taxon>
        <taxon>Methanomicrobiales</taxon>
        <taxon>Methanocalculaceae</taxon>
        <taxon>Methanocalculus</taxon>
    </lineage>
</organism>
<accession>A0A8J8B7T1</accession>
<reference evidence="12" key="1">
    <citation type="submission" date="2014-12" db="EMBL/GenBank/DDBJ databases">
        <authorList>
            <person name="Huang H.-H."/>
            <person name="Chen S.-C."/>
            <person name="Lai M.-C."/>
        </authorList>
    </citation>
    <scope>NUCLEOTIDE SEQUENCE</scope>
    <source>
        <strain evidence="12">K1F9705b</strain>
    </source>
</reference>
<dbReference type="CDD" id="cd05008">
    <property type="entry name" value="SIS_GlmS_GlmD_1"/>
    <property type="match status" value="1"/>
</dbReference>
<sequence length="580" mass="62575">MCGIVGYIGRRPAQAIVTEGLKRLEYRGYDSFGVATLDTVITITKKSGRISDAGGSLAGLKGSIGIGHTRWATHGEPNDRNAHPHLDCAERIAVVHNGIIENYAELRRELTERGHTFRSETDTEVIAHLVEERYDGDLLATLEEIIPLLSGSFAILLLAEGEDRIVAARMASPLVIGIGDRELLAASDVTPLIENTRRVIYLEDGDSVELTRNGYRIRNGGMPVEREITEVDWDIEDARLGGFPHYMQKEIFEQPQVFYNTLQAVRESPDALDLLRGRDRLTIVACGSSYHAGLLYKYLLEMYCGVAVLVEQGSEFKYYPPPLSGTVIGISQSGETADTLAALKMAQSRGCKTVAVTNVVGSTITRMTDATIHLRAGPEMSVAATKSFIAQLAAGLGITDALTDGSHAEENTRINVRIEEILTIPITEAVGLCSSASSLFYIGRGLFYPAALEGALKMKEISYIHAEGYAAGELKHGPFALLSGETPVIAIAIPGAAYPVMLSNIKEIKARGAPVIAIGLAGDIELAELADIFIELPKAPESTAVATVSVLLQRLAYETADSLGRDIDKPRNLAKSVTVE</sequence>
<keyword evidence="4 9" id="KW-0032">Aminotransferase</keyword>
<dbReference type="InterPro" id="IPR046348">
    <property type="entry name" value="SIS_dom_sf"/>
</dbReference>
<dbReference type="InterPro" id="IPR035466">
    <property type="entry name" value="GlmS/AgaS_SIS"/>
</dbReference>
<dbReference type="HAMAP" id="MF_00164">
    <property type="entry name" value="GlmS"/>
    <property type="match status" value="1"/>
</dbReference>
<dbReference type="GO" id="GO:0004360">
    <property type="term" value="F:glutamine-fructose-6-phosphate transaminase (isomerizing) activity"/>
    <property type="evidence" value="ECO:0007669"/>
    <property type="project" value="UniProtKB-UniRule"/>
</dbReference>
<proteinExistence type="inferred from homology"/>
<dbReference type="EC" id="2.6.1.16" evidence="2 9"/>
<feature type="active site" description="Nucleophile; for GATase activity" evidence="9">
    <location>
        <position position="2"/>
    </location>
</feature>
<dbReference type="PROSITE" id="PS51464">
    <property type="entry name" value="SIS"/>
    <property type="match status" value="2"/>
</dbReference>
<keyword evidence="13" id="KW-1185">Reference proteome</keyword>
<comment type="caution">
    <text evidence="12">The sequence shown here is derived from an EMBL/GenBank/DDBJ whole genome shotgun (WGS) entry which is preliminary data.</text>
</comment>
<keyword evidence="9" id="KW-0963">Cytoplasm</keyword>
<dbReference type="PANTHER" id="PTHR10937">
    <property type="entry name" value="GLUCOSAMINE--FRUCTOSE-6-PHOSPHATE AMINOTRANSFERASE, ISOMERIZING"/>
    <property type="match status" value="1"/>
</dbReference>
<evidence type="ECO:0000256" key="6">
    <source>
        <dbReference type="ARBA" id="ARBA00022737"/>
    </source>
</evidence>
<feature type="initiator methionine" description="Removed" evidence="9">
    <location>
        <position position="1"/>
    </location>
</feature>
<dbReference type="GO" id="GO:0097367">
    <property type="term" value="F:carbohydrate derivative binding"/>
    <property type="evidence" value="ECO:0007669"/>
    <property type="project" value="InterPro"/>
</dbReference>
<keyword evidence="6" id="KW-0677">Repeat</keyword>
<dbReference type="Gene3D" id="3.60.20.10">
    <property type="entry name" value="Glutamine Phosphoribosylpyrophosphate, subunit 1, domain 1"/>
    <property type="match status" value="1"/>
</dbReference>
<evidence type="ECO:0000256" key="8">
    <source>
        <dbReference type="ARBA" id="ARBA00055466"/>
    </source>
</evidence>
<evidence type="ECO:0000256" key="5">
    <source>
        <dbReference type="ARBA" id="ARBA00022679"/>
    </source>
</evidence>
<evidence type="ECO:0000259" key="10">
    <source>
        <dbReference type="PROSITE" id="PS51278"/>
    </source>
</evidence>
<keyword evidence="5 9" id="KW-0808">Transferase</keyword>
<comment type="subcellular location">
    <subcellularLocation>
        <location evidence="9">Cytoplasm</location>
    </subcellularLocation>
</comment>
<evidence type="ECO:0000313" key="12">
    <source>
        <dbReference type="EMBL" id="MBR1370002.1"/>
    </source>
</evidence>
<dbReference type="PROSITE" id="PS51278">
    <property type="entry name" value="GATASE_TYPE_2"/>
    <property type="match status" value="1"/>
</dbReference>
<dbReference type="SUPFAM" id="SSF53697">
    <property type="entry name" value="SIS domain"/>
    <property type="match status" value="1"/>
</dbReference>
<dbReference type="InterPro" id="IPR029055">
    <property type="entry name" value="Ntn_hydrolases_N"/>
</dbReference>
<comment type="catalytic activity">
    <reaction evidence="1 9">
        <text>D-fructose 6-phosphate + L-glutamine = D-glucosamine 6-phosphate + L-glutamate</text>
        <dbReference type="Rhea" id="RHEA:13237"/>
        <dbReference type="ChEBI" id="CHEBI:29985"/>
        <dbReference type="ChEBI" id="CHEBI:58359"/>
        <dbReference type="ChEBI" id="CHEBI:58725"/>
        <dbReference type="ChEBI" id="CHEBI:61527"/>
        <dbReference type="EC" id="2.6.1.16"/>
    </reaction>
</comment>
<dbReference type="OrthoDB" id="372195at2157"/>
<dbReference type="SUPFAM" id="SSF56235">
    <property type="entry name" value="N-terminal nucleophile aminohydrolases (Ntn hydrolases)"/>
    <property type="match status" value="1"/>
</dbReference>
<dbReference type="CDD" id="cd00714">
    <property type="entry name" value="GFAT"/>
    <property type="match status" value="1"/>
</dbReference>
<dbReference type="Pfam" id="PF13522">
    <property type="entry name" value="GATase_6"/>
    <property type="match status" value="1"/>
</dbReference>
<comment type="function">
    <text evidence="8 9">Catalyzes the first step in hexosamine metabolism, converting fructose-6P into glucosamine-6P using glutamine as a nitrogen source.</text>
</comment>
<evidence type="ECO:0000259" key="11">
    <source>
        <dbReference type="PROSITE" id="PS51464"/>
    </source>
</evidence>
<evidence type="ECO:0000313" key="13">
    <source>
        <dbReference type="Proteomes" id="UP000730161"/>
    </source>
</evidence>
<keyword evidence="7 12" id="KW-0315">Glutamine amidotransferase</keyword>
<dbReference type="FunFam" id="3.60.20.10:FF:000006">
    <property type="entry name" value="Glutamine--fructose-6-phosphate aminotransferase [isomerizing]"/>
    <property type="match status" value="1"/>
</dbReference>
<gene>
    <name evidence="9" type="primary">glmS</name>
    <name evidence="12" type="ORF">RJ53_11145</name>
</gene>
<feature type="domain" description="Glutamine amidotransferase type-2" evidence="10">
    <location>
        <begin position="2"/>
        <end position="213"/>
    </location>
</feature>
<comment type="subunit">
    <text evidence="9">Homodimer.</text>
</comment>
<dbReference type="NCBIfam" id="NF001484">
    <property type="entry name" value="PRK00331.1"/>
    <property type="match status" value="1"/>
</dbReference>
<name>A0A8J8B7T1_9EURY</name>
<dbReference type="Gene3D" id="3.40.50.10490">
    <property type="entry name" value="Glucose-6-phosphate isomerase like protein, domain 1"/>
    <property type="match status" value="2"/>
</dbReference>
<dbReference type="InterPro" id="IPR035490">
    <property type="entry name" value="GlmS/FrlB_SIS"/>
</dbReference>
<feature type="domain" description="SIS" evidence="11">
    <location>
        <begin position="271"/>
        <end position="408"/>
    </location>
</feature>
<dbReference type="GO" id="GO:0005975">
    <property type="term" value="P:carbohydrate metabolic process"/>
    <property type="evidence" value="ECO:0007669"/>
    <property type="project" value="UniProtKB-UniRule"/>
</dbReference>
<dbReference type="GO" id="GO:0006002">
    <property type="term" value="P:fructose 6-phosphate metabolic process"/>
    <property type="evidence" value="ECO:0007669"/>
    <property type="project" value="TreeGrafter"/>
</dbReference>
<dbReference type="GO" id="GO:0006487">
    <property type="term" value="P:protein N-linked glycosylation"/>
    <property type="evidence" value="ECO:0007669"/>
    <property type="project" value="TreeGrafter"/>
</dbReference>
<protein>
    <recommendedName>
        <fullName evidence="3 9">Glutamine--fructose-6-phosphate aminotransferase [isomerizing]</fullName>
        <ecNumber evidence="2 9">2.6.1.16</ecNumber>
    </recommendedName>
    <alternativeName>
        <fullName evidence="9">D-fructose-6-phosphate amidotransferase</fullName>
    </alternativeName>
    <alternativeName>
        <fullName evidence="9">GFAT</fullName>
    </alternativeName>
    <alternativeName>
        <fullName evidence="9">Glucosamine-6-phosphate synthase</fullName>
    </alternativeName>
    <alternativeName>
        <fullName evidence="9">Hexosephosphate aminotransferase</fullName>
    </alternativeName>
    <alternativeName>
        <fullName evidence="9">L-glutamine--D-fructose-6-phosphate amidotransferase</fullName>
    </alternativeName>
</protein>
<evidence type="ECO:0000256" key="1">
    <source>
        <dbReference type="ARBA" id="ARBA00001031"/>
    </source>
</evidence>
<feature type="active site" description="For Fru-6P isomerization activity" evidence="9">
    <location>
        <position position="575"/>
    </location>
</feature>
<feature type="domain" description="SIS" evidence="11">
    <location>
        <begin position="429"/>
        <end position="570"/>
    </location>
</feature>
<evidence type="ECO:0000256" key="4">
    <source>
        <dbReference type="ARBA" id="ARBA00022576"/>
    </source>
</evidence>
<dbReference type="AlphaFoldDB" id="A0A8J8B7T1"/>
<dbReference type="NCBIfam" id="TIGR01135">
    <property type="entry name" value="glmS"/>
    <property type="match status" value="1"/>
</dbReference>
<dbReference type="GO" id="GO:0005829">
    <property type="term" value="C:cytosol"/>
    <property type="evidence" value="ECO:0007669"/>
    <property type="project" value="TreeGrafter"/>
</dbReference>
<dbReference type="InterPro" id="IPR005855">
    <property type="entry name" value="GFAT"/>
</dbReference>
<evidence type="ECO:0000256" key="3">
    <source>
        <dbReference type="ARBA" id="ARBA00016090"/>
    </source>
</evidence>
<dbReference type="InterPro" id="IPR001347">
    <property type="entry name" value="SIS_dom"/>
</dbReference>
<dbReference type="EMBL" id="JWHL01000032">
    <property type="protein sequence ID" value="MBR1370002.1"/>
    <property type="molecule type" value="Genomic_DNA"/>
</dbReference>
<evidence type="ECO:0000256" key="9">
    <source>
        <dbReference type="HAMAP-Rule" id="MF_00164"/>
    </source>
</evidence>
<dbReference type="Pfam" id="PF01380">
    <property type="entry name" value="SIS"/>
    <property type="match status" value="2"/>
</dbReference>
<dbReference type="PANTHER" id="PTHR10937:SF0">
    <property type="entry name" value="GLUTAMINE--FRUCTOSE-6-PHOSPHATE TRANSAMINASE (ISOMERIZING)"/>
    <property type="match status" value="1"/>
</dbReference>